<feature type="transmembrane region" description="Helical" evidence="25">
    <location>
        <begin position="126"/>
        <end position="145"/>
    </location>
</feature>
<keyword evidence="9" id="KW-0677">Repeat</keyword>
<feature type="transmembrane region" description="Helical" evidence="25">
    <location>
        <begin position="96"/>
        <end position="114"/>
    </location>
</feature>
<evidence type="ECO:0000256" key="2">
    <source>
        <dbReference type="ARBA" id="ARBA00001936"/>
    </source>
</evidence>
<feature type="transmembrane region" description="Helical" evidence="25">
    <location>
        <begin position="1151"/>
        <end position="1170"/>
    </location>
</feature>
<feature type="compositionally biased region" description="Basic and acidic residues" evidence="24">
    <location>
        <begin position="622"/>
        <end position="645"/>
    </location>
</feature>
<evidence type="ECO:0000256" key="1">
    <source>
        <dbReference type="ARBA" id="ARBA00001593"/>
    </source>
</evidence>
<dbReference type="GO" id="GO:0035556">
    <property type="term" value="P:intracellular signal transduction"/>
    <property type="evidence" value="ECO:0007669"/>
    <property type="project" value="InterPro"/>
</dbReference>
<evidence type="ECO:0000256" key="24">
    <source>
        <dbReference type="SAM" id="MobiDB-lite"/>
    </source>
</evidence>
<comment type="catalytic activity">
    <reaction evidence="1">
        <text>ATP = 3',5'-cyclic AMP + diphosphate</text>
        <dbReference type="Rhea" id="RHEA:15389"/>
        <dbReference type="ChEBI" id="CHEBI:30616"/>
        <dbReference type="ChEBI" id="CHEBI:33019"/>
        <dbReference type="ChEBI" id="CHEBI:58165"/>
        <dbReference type="EC" id="4.6.1.1"/>
    </reaction>
</comment>
<evidence type="ECO:0000256" key="14">
    <source>
        <dbReference type="ARBA" id="ARBA00022998"/>
    </source>
</evidence>
<feature type="region of interest" description="Disordered" evidence="24">
    <location>
        <begin position="795"/>
        <end position="814"/>
    </location>
</feature>
<dbReference type="GO" id="GO:0046872">
    <property type="term" value="F:metal ion binding"/>
    <property type="evidence" value="ECO:0007669"/>
    <property type="project" value="UniProtKB-KW"/>
</dbReference>
<comment type="cofactor">
    <cofactor evidence="3">
        <name>Mg(2+)</name>
        <dbReference type="ChEBI" id="CHEBI:18420"/>
    </cofactor>
</comment>
<evidence type="ECO:0000256" key="3">
    <source>
        <dbReference type="ARBA" id="ARBA00001946"/>
    </source>
</evidence>
<dbReference type="EMBL" id="JACMRX010000006">
    <property type="protein sequence ID" value="KAF7988269.1"/>
    <property type="molecule type" value="Genomic_DNA"/>
</dbReference>
<keyword evidence="14" id="KW-0115">cAMP biosynthesis</keyword>
<dbReference type="CDD" id="cd07302">
    <property type="entry name" value="CHD"/>
    <property type="match status" value="2"/>
</dbReference>
<evidence type="ECO:0000256" key="8">
    <source>
        <dbReference type="ARBA" id="ARBA00022723"/>
    </source>
</evidence>
<dbReference type="PROSITE" id="PS50125">
    <property type="entry name" value="GUANYLATE_CYCLASE_2"/>
    <property type="match status" value="2"/>
</dbReference>
<keyword evidence="18 23" id="KW-0456">Lyase</keyword>
<dbReference type="InterPro" id="IPR029787">
    <property type="entry name" value="Nucleotide_cyclase"/>
</dbReference>
<dbReference type="SUPFAM" id="SSF55073">
    <property type="entry name" value="Nucleotide cyclase"/>
    <property type="match status" value="2"/>
</dbReference>
<dbReference type="InterPro" id="IPR018297">
    <property type="entry name" value="A/G_cyclase_CS"/>
</dbReference>
<feature type="region of interest" description="Disordered" evidence="24">
    <location>
        <begin position="1"/>
        <end position="23"/>
    </location>
</feature>
<keyword evidence="12" id="KW-0460">Magnesium</keyword>
<feature type="compositionally biased region" description="Basic residues" evidence="24">
    <location>
        <begin position="646"/>
        <end position="655"/>
    </location>
</feature>
<dbReference type="GO" id="GO:0005524">
    <property type="term" value="F:ATP binding"/>
    <property type="evidence" value="ECO:0007669"/>
    <property type="project" value="UniProtKB-KW"/>
</dbReference>
<evidence type="ECO:0000256" key="16">
    <source>
        <dbReference type="ARBA" id="ARBA00023180"/>
    </source>
</evidence>
<dbReference type="FunFam" id="3.30.70.1230:FF:000014">
    <property type="entry name" value="adenylate cyclase type 9"/>
    <property type="match status" value="1"/>
</dbReference>
<feature type="transmembrane region" description="Helical" evidence="25">
    <location>
        <begin position="915"/>
        <end position="936"/>
    </location>
</feature>
<feature type="transmembrane region" description="Helical" evidence="25">
    <location>
        <begin position="943"/>
        <end position="968"/>
    </location>
</feature>
<keyword evidence="17" id="KW-0464">Manganese</keyword>
<name>A0A834XN08_APHGI</name>
<evidence type="ECO:0000256" key="20">
    <source>
        <dbReference type="ARBA" id="ARBA00081225"/>
    </source>
</evidence>
<keyword evidence="28" id="KW-1185">Reference proteome</keyword>
<evidence type="ECO:0000256" key="11">
    <source>
        <dbReference type="ARBA" id="ARBA00022840"/>
    </source>
</evidence>
<dbReference type="Proteomes" id="UP000639338">
    <property type="component" value="Unassembled WGS sequence"/>
</dbReference>
<keyword evidence="15 25" id="KW-0472">Membrane</keyword>
<dbReference type="PANTHER" id="PTHR45627:SF8">
    <property type="entry name" value="ADENYLATE CYCLASE TYPE 9"/>
    <property type="match status" value="1"/>
</dbReference>
<keyword evidence="10" id="KW-0547">Nucleotide-binding</keyword>
<comment type="subcellular location">
    <subcellularLocation>
        <location evidence="4">Cell membrane</location>
        <topology evidence="4">Multi-pass membrane protein</topology>
    </subcellularLocation>
</comment>
<evidence type="ECO:0000256" key="17">
    <source>
        <dbReference type="ARBA" id="ARBA00023211"/>
    </source>
</evidence>
<feature type="transmembrane region" description="Helical" evidence="25">
    <location>
        <begin position="1052"/>
        <end position="1071"/>
    </location>
</feature>
<feature type="transmembrane region" description="Helical" evidence="25">
    <location>
        <begin position="1028"/>
        <end position="1046"/>
    </location>
</feature>
<keyword evidence="7 25" id="KW-0812">Transmembrane</keyword>
<evidence type="ECO:0000256" key="25">
    <source>
        <dbReference type="SAM" id="Phobius"/>
    </source>
</evidence>
<gene>
    <name evidence="27" type="ORF">HCN44_007801</name>
</gene>
<evidence type="ECO:0000256" key="18">
    <source>
        <dbReference type="ARBA" id="ARBA00023239"/>
    </source>
</evidence>
<comment type="cofactor">
    <cofactor evidence="2">
        <name>Mn(2+)</name>
        <dbReference type="ChEBI" id="CHEBI:29035"/>
    </cofactor>
</comment>
<evidence type="ECO:0000313" key="27">
    <source>
        <dbReference type="EMBL" id="KAF7988269.1"/>
    </source>
</evidence>
<evidence type="ECO:0000256" key="7">
    <source>
        <dbReference type="ARBA" id="ARBA00022692"/>
    </source>
</evidence>
<feature type="domain" description="Guanylate cyclase" evidence="26">
    <location>
        <begin position="1232"/>
        <end position="1372"/>
    </location>
</feature>
<feature type="region of interest" description="Disordered" evidence="24">
    <location>
        <begin position="595"/>
        <end position="674"/>
    </location>
</feature>
<feature type="compositionally biased region" description="Acidic residues" evidence="24">
    <location>
        <begin position="596"/>
        <end position="621"/>
    </location>
</feature>
<evidence type="ECO:0000256" key="21">
    <source>
        <dbReference type="ARBA" id="ARBA00081232"/>
    </source>
</evidence>
<evidence type="ECO:0000259" key="26">
    <source>
        <dbReference type="PROSITE" id="PS50125"/>
    </source>
</evidence>
<protein>
    <recommendedName>
        <fullName evidence="19">Adenylate cyclase type 9</fullName>
        <ecNumber evidence="5">4.6.1.1</ecNumber>
    </recommendedName>
    <alternativeName>
        <fullName evidence="22">ATP pyrophosphate-lyase 9</fullName>
    </alternativeName>
    <alternativeName>
        <fullName evidence="20">Adenylate cyclase type IX</fullName>
    </alternativeName>
    <alternativeName>
        <fullName evidence="21">Adenylyl cyclase 9</fullName>
    </alternativeName>
</protein>
<dbReference type="GO" id="GO:0005886">
    <property type="term" value="C:plasma membrane"/>
    <property type="evidence" value="ECO:0007669"/>
    <property type="project" value="UniProtKB-SubCell"/>
</dbReference>
<evidence type="ECO:0000256" key="5">
    <source>
        <dbReference type="ARBA" id="ARBA00012201"/>
    </source>
</evidence>
<feature type="transmembrane region" description="Helical" evidence="25">
    <location>
        <begin position="256"/>
        <end position="279"/>
    </location>
</feature>
<sequence length="1421" mass="162245">MTLSMERKKSSTVSYTPGKDDYNNENDDEIHMSLAPYIQTYLASNGHGGGCCGIDLPVPFERAAPRSWWNPKFDSEILEEQYKISAFPQLRLRFRYALFYILLISLTWLIYFIYNNTIENDTSIWPNGILGGIFIFTLLILYLTYTKYYRRYIFVTSLSMAVILGILSLLLLSLTPSDTYGLTLVGHFSLFAEIQLLIYTVIPMPLYACVVLCTLYSIIFELQTYQLKQHQSSLIINNNNIDIDNSIYFLNIEKSLIIRILMHISIHIIGIHILIMTFVRMRGTFMKVGQSLLVRRQLEMEKQLKEKMIHSVMPPKVADWLMEESEREREREDSLKKGSIPSNNTDLRSLFRPFNMHSMEDVSILFADIVGFTKMSSNKTAEELVAILNDLFERFDDLCEHHGCEKISTLGDCYYCVSGCPEPRSDHAKCCVEMGLAMIEAIKQFDIERREGVNMRVGVHTGTVLCGIVGTKRFKFDVWSNDVTLANKLESTGKPGRVHLSEKTLSFLDDEYLTEDGDMIKGVKTFFIKSKKIDLVNEFITNVNTAKSSISPLMISRNRLNSCNNQGKIRPHYLYMMTNTNNYKVKANSLPSILDSENDEDMEEEDEEEDDEEGGGDDDVEENGKNKEIIKKVDINETKEIENTKEKKKKKKKKESNKSPLSTASCENKKLRGKPWRYLKRQKTTETMSPTDIYSIKQENTANVKETNDINKYLEQNGTQQSVYCVEMDPNPVPSSPLLPRDDSLSHTSSICSRKDSGIRSNSRRSSIQQQLYLMNGMTQENLLSQRVSGYYTSNSTLNSNQEPSSSAATINGTGTISTASPTYTYPHPYPPTVADTFGACFHKLRKQSDLQLIRCVQDNVTSQRSYFVKPPLSRITLFFKNNDMEKEYRENAHKASENIGGNPPTLATSRFNTYFDILVSALVYSSITISLFLLCQSNKPTYYFLIFCGIATAIQVFVVALCIRQLVDPNSIYAFYTQKIFKFFTKWYPWHACGAILVALPVISILMNLGCNNTITNHNINNDIDYYYCYLIFVGLVHFCNFTQLNCWMKNFLVTITAILFIILLTTSVINSPLYLSNNNVNNINNNIKLNNESHNDIENNINGIIPIDLNVPFNLKNNTTKMAINSNNNTNTNTNLTNNSDKKAYNESFYKKELFIDIFLLLVLVWLLNREFEISYRLSFHGNAVAARDKSRVQSMKNQADWLLHNIIPKYVADQLKTTAKYSQNHKSVGIIFASIVNFNELYDESYLGGKEYLRVLNELIGDFDELLEKNEFSNVEKIKTIGSTFMAASGLNPQVRNKCKNEYTHIYQLIDFAVAMQKVIFDFNRDLLGFQLILRIGFNYGDVTAGVIGSTKLYYDIWGDAVNIASRMDSTGVAGRIQLASNCIDILSDKYEFEPRGQVYVKGKDNMNVFLLTGKKNI</sequence>
<comment type="similarity">
    <text evidence="23">Belongs to the adenylyl cyclase class-4/guanylyl cyclase family.</text>
</comment>
<dbReference type="GO" id="GO:0006171">
    <property type="term" value="P:cAMP biosynthetic process"/>
    <property type="evidence" value="ECO:0007669"/>
    <property type="project" value="UniProtKB-KW"/>
</dbReference>
<evidence type="ECO:0000256" key="19">
    <source>
        <dbReference type="ARBA" id="ARBA00070496"/>
    </source>
</evidence>
<dbReference type="OrthoDB" id="10035433at2759"/>
<evidence type="ECO:0000256" key="12">
    <source>
        <dbReference type="ARBA" id="ARBA00022842"/>
    </source>
</evidence>
<keyword evidence="6" id="KW-1003">Cell membrane</keyword>
<feature type="domain" description="Guanylate cyclase" evidence="26">
    <location>
        <begin position="363"/>
        <end position="490"/>
    </location>
</feature>
<keyword evidence="11" id="KW-0067">ATP-binding</keyword>
<dbReference type="Pfam" id="PF00211">
    <property type="entry name" value="Guanylate_cyc"/>
    <property type="match status" value="2"/>
</dbReference>
<keyword evidence="13 25" id="KW-1133">Transmembrane helix</keyword>
<feature type="transmembrane region" description="Helical" evidence="25">
    <location>
        <begin position="988"/>
        <end position="1007"/>
    </location>
</feature>
<accession>A0A834XN08</accession>
<evidence type="ECO:0000256" key="13">
    <source>
        <dbReference type="ARBA" id="ARBA00022989"/>
    </source>
</evidence>
<dbReference type="GO" id="GO:0004016">
    <property type="term" value="F:adenylate cyclase activity"/>
    <property type="evidence" value="ECO:0007669"/>
    <property type="project" value="UniProtKB-EC"/>
</dbReference>
<dbReference type="FunFam" id="3.30.70.1230:FF:000008">
    <property type="entry name" value="Adenylate cyclase type 9"/>
    <property type="match status" value="1"/>
</dbReference>
<evidence type="ECO:0000256" key="15">
    <source>
        <dbReference type="ARBA" id="ARBA00023136"/>
    </source>
</evidence>
<dbReference type="EC" id="4.6.1.1" evidence="5"/>
<comment type="caution">
    <text evidence="27">The sequence shown here is derived from an EMBL/GenBank/DDBJ whole genome shotgun (WGS) entry which is preliminary data.</text>
</comment>
<feature type="transmembrane region" description="Helical" evidence="25">
    <location>
        <begin position="152"/>
        <end position="174"/>
    </location>
</feature>
<dbReference type="InterPro" id="IPR001054">
    <property type="entry name" value="A/G_cyclase"/>
</dbReference>
<dbReference type="SMART" id="SM00044">
    <property type="entry name" value="CYCc"/>
    <property type="match status" value="2"/>
</dbReference>
<evidence type="ECO:0000256" key="22">
    <source>
        <dbReference type="ARBA" id="ARBA00081427"/>
    </source>
</evidence>
<dbReference type="GO" id="GO:0007189">
    <property type="term" value="P:adenylate cyclase-activating G protein-coupled receptor signaling pathway"/>
    <property type="evidence" value="ECO:0007669"/>
    <property type="project" value="TreeGrafter"/>
</dbReference>
<evidence type="ECO:0000313" key="28">
    <source>
        <dbReference type="Proteomes" id="UP000639338"/>
    </source>
</evidence>
<dbReference type="PROSITE" id="PS00452">
    <property type="entry name" value="GUANYLATE_CYCLASE_1"/>
    <property type="match status" value="2"/>
</dbReference>
<keyword evidence="16" id="KW-0325">Glycoprotein</keyword>
<organism evidence="27 28">
    <name type="scientific">Aphidius gifuensis</name>
    <name type="common">Parasitoid wasp</name>
    <dbReference type="NCBI Taxonomy" id="684658"/>
    <lineage>
        <taxon>Eukaryota</taxon>
        <taxon>Metazoa</taxon>
        <taxon>Ecdysozoa</taxon>
        <taxon>Arthropoda</taxon>
        <taxon>Hexapoda</taxon>
        <taxon>Insecta</taxon>
        <taxon>Pterygota</taxon>
        <taxon>Neoptera</taxon>
        <taxon>Endopterygota</taxon>
        <taxon>Hymenoptera</taxon>
        <taxon>Apocrita</taxon>
        <taxon>Ichneumonoidea</taxon>
        <taxon>Braconidae</taxon>
        <taxon>Aphidiinae</taxon>
        <taxon>Aphidius</taxon>
    </lineage>
</organism>
<evidence type="ECO:0000256" key="10">
    <source>
        <dbReference type="ARBA" id="ARBA00022741"/>
    </source>
</evidence>
<evidence type="ECO:0000256" key="23">
    <source>
        <dbReference type="RuleBase" id="RU000405"/>
    </source>
</evidence>
<keyword evidence="8" id="KW-0479">Metal-binding</keyword>
<proteinExistence type="inferred from homology"/>
<evidence type="ECO:0000256" key="6">
    <source>
        <dbReference type="ARBA" id="ARBA00022475"/>
    </source>
</evidence>
<dbReference type="Gene3D" id="3.30.70.1230">
    <property type="entry name" value="Nucleotide cyclase"/>
    <property type="match status" value="2"/>
</dbReference>
<reference evidence="27 28" key="1">
    <citation type="submission" date="2020-08" db="EMBL/GenBank/DDBJ databases">
        <title>Aphidius gifuensis genome sequencing and assembly.</title>
        <authorList>
            <person name="Du Z."/>
        </authorList>
    </citation>
    <scope>NUCLEOTIDE SEQUENCE [LARGE SCALE GENOMIC DNA]</scope>
    <source>
        <strain evidence="27">YNYX2018</strain>
        <tissue evidence="27">Adults</tissue>
    </source>
</reference>
<evidence type="ECO:0000256" key="9">
    <source>
        <dbReference type="ARBA" id="ARBA00022737"/>
    </source>
</evidence>
<feature type="region of interest" description="Disordered" evidence="24">
    <location>
        <begin position="737"/>
        <end position="765"/>
    </location>
</feature>
<dbReference type="PANTHER" id="PTHR45627">
    <property type="entry name" value="ADENYLATE CYCLASE TYPE 1"/>
    <property type="match status" value="1"/>
</dbReference>
<feature type="transmembrane region" description="Helical" evidence="25">
    <location>
        <begin position="194"/>
        <end position="219"/>
    </location>
</feature>
<evidence type="ECO:0000256" key="4">
    <source>
        <dbReference type="ARBA" id="ARBA00004651"/>
    </source>
</evidence>